<evidence type="ECO:0000313" key="5">
    <source>
        <dbReference type="Proteomes" id="UP000288805"/>
    </source>
</evidence>
<keyword evidence="1" id="KW-0064">Aspartyl protease</keyword>
<feature type="domain" description="Integrase catalytic" evidence="3">
    <location>
        <begin position="529"/>
        <end position="616"/>
    </location>
</feature>
<dbReference type="InterPro" id="IPR013103">
    <property type="entry name" value="RVT_2"/>
</dbReference>
<dbReference type="EMBL" id="QGNW01001338">
    <property type="protein sequence ID" value="RVW44976.1"/>
    <property type="molecule type" value="Genomic_DNA"/>
</dbReference>
<gene>
    <name evidence="4" type="primary">POLX_2633</name>
    <name evidence="4" type="ORF">CK203_077961</name>
</gene>
<dbReference type="Pfam" id="PF25597">
    <property type="entry name" value="SH3_retrovirus"/>
    <property type="match status" value="1"/>
</dbReference>
<dbReference type="Pfam" id="PF14244">
    <property type="entry name" value="Retrotran_gag_3"/>
    <property type="match status" value="1"/>
</dbReference>
<organism evidence="4 5">
    <name type="scientific">Vitis vinifera</name>
    <name type="common">Grape</name>
    <dbReference type="NCBI Taxonomy" id="29760"/>
    <lineage>
        <taxon>Eukaryota</taxon>
        <taxon>Viridiplantae</taxon>
        <taxon>Streptophyta</taxon>
        <taxon>Embryophyta</taxon>
        <taxon>Tracheophyta</taxon>
        <taxon>Spermatophyta</taxon>
        <taxon>Magnoliopsida</taxon>
        <taxon>eudicotyledons</taxon>
        <taxon>Gunneridae</taxon>
        <taxon>Pentapetalae</taxon>
        <taxon>rosids</taxon>
        <taxon>Vitales</taxon>
        <taxon>Vitaceae</taxon>
        <taxon>Viteae</taxon>
        <taxon>Vitis</taxon>
    </lineage>
</organism>
<keyword evidence="1" id="KW-0645">Protease</keyword>
<dbReference type="InterPro" id="IPR029472">
    <property type="entry name" value="Copia-like_N"/>
</dbReference>
<evidence type="ECO:0000259" key="3">
    <source>
        <dbReference type="PROSITE" id="PS50994"/>
    </source>
</evidence>
<dbReference type="InterPro" id="IPR043502">
    <property type="entry name" value="DNA/RNA_pol_sf"/>
</dbReference>
<comment type="caution">
    <text evidence="4">The sequence shown here is derived from an EMBL/GenBank/DDBJ whole genome shotgun (WGS) entry which is preliminary data.</text>
</comment>
<evidence type="ECO:0000256" key="2">
    <source>
        <dbReference type="SAM" id="MobiDB-lite"/>
    </source>
</evidence>
<sequence length="1353" mass="152303">MADTDPHSGESSISPSVLSELTARMTEALSKAPTSIPATDSAIAPIGIKLDGTNYALWSQVVEMYVAGKDKLGYINDDLPQPLTTDPFFRRWRTGNATVKGWLIGSMDPSLIGNFIRFPTAKQVWDAIATTYFDGSDATQVYELRRRVARLRQGSGSLEKYYNDLQGLWREIDFRRPNPMQCPADIQHFNNMLQEDQVYTFLDGLDDKLDNIGSDVLQLKPFPTMEQAYAHVRREAVRQAMMTASNGEEAAGAVMASRSLKQGPSIAANSLSLNGKFSKTNGPSNDMKCSHCGNSKHTRDTCFKLHGYPDWWHELQAKRRRDGNGKDGGASKNAANGTGKAAIASAESQLSLIPTTIVDLDTGMSFLGTNTTKSYDGWILDSGATDHMTYDASDFSERSSPRRTSIANANGDISLVKGAGTVMISPALSLTNTLFDILTKEIIGRDTKKGGLYYMEDFSIGQANHTRSSSDRNKANILLWHRRLGHPSFGYLKLVFPTLFSGLSNLDFKCETCILAKSHRVSYPLSFNKSQMPFELIHSDVWGPSPKSTISGVRWFVIFVDDCTRMTWLYLMKNKDEVFSVFCSFHEMVKTQYFATIRILRSDNGGEYMHQTAQAILLGAHVPNHFWTDAVTTAVHLINRMPSRVLKFKTPLQALSTVISLPIALMFPPRVFGCVVFVHLHKNQRTKLDPCAVRCLFLGYGLHQKGYRCYDPFNHRTYVTMDVTFLESETFYSPTTSTSTLQGAPQNKELNWLRFDWEPVVSESNIELDVEPVVSVSYTEPDVDVDTEPGVLPLVIEEQQPQQSIVPPLSTVSKDPSPENIPEVSSLNTLSTPVLTNDAHVGYELPYRHNRGKPPDRYSPNIEDRRLKYPIANYVSTKTLPEPLKTFVATLSSCQVPTSVEEAMKDPRWVQAMKEEMEALLKNKTWILVNLPKGQKTVGCKWVFSIKYKVDGTIERYKARLVAKGFTQTYGVDYQETFSPVAKLNTVRVLLSLAANLDWPLHQFDVKNAFLHGDLEEDIYMDIPSGYVANTEGNIVCKLQRTLYGLKQSPRAWFGRFSTAMKKYGFQQRDDSEEIARLQEQLASEFEMKNLGGLKYFLGIEVARSKRETPIIPNHKLGEYPNQVPTDKGRYQRLVGKLIYLSHTRPDIAYAVSVVSQFMHCPSEDHMSAIMQILRYLKSSPGKGLMFSKNDHLRVEGYTDADWAGNIMDRRSTSGYFTFVGGNLVTWRSKKQKVVALSSAEVEFRGMAKGLCELLWLRRLLTEIGFAPDSEMKLFCDNKAAIDISHNPIQHDRTKHVEVDRHFIKQNLDAKIIQFPFVKFEDQLTDILTKAVSSKIFHHSLDKLGLIDIYVPT</sequence>
<dbReference type="InterPro" id="IPR025724">
    <property type="entry name" value="GAG-pre-integrase_dom"/>
</dbReference>
<dbReference type="Gene3D" id="3.30.420.10">
    <property type="entry name" value="Ribonuclease H-like superfamily/Ribonuclease H"/>
    <property type="match status" value="1"/>
</dbReference>
<dbReference type="SUPFAM" id="SSF56672">
    <property type="entry name" value="DNA/RNA polymerases"/>
    <property type="match status" value="1"/>
</dbReference>
<accession>A0A438EAW4</accession>
<feature type="compositionally biased region" description="Polar residues" evidence="2">
    <location>
        <begin position="802"/>
        <end position="814"/>
    </location>
</feature>
<evidence type="ECO:0000256" key="1">
    <source>
        <dbReference type="ARBA" id="ARBA00022750"/>
    </source>
</evidence>
<proteinExistence type="predicted"/>
<dbReference type="CDD" id="cd09272">
    <property type="entry name" value="RNase_HI_RT_Ty1"/>
    <property type="match status" value="1"/>
</dbReference>
<dbReference type="InterPro" id="IPR012337">
    <property type="entry name" value="RNaseH-like_sf"/>
</dbReference>
<reference evidence="4 5" key="1">
    <citation type="journal article" date="2018" name="PLoS Genet.">
        <title>Population sequencing reveals clonal diversity and ancestral inbreeding in the grapevine cultivar Chardonnay.</title>
        <authorList>
            <person name="Roach M.J."/>
            <person name="Johnson D.L."/>
            <person name="Bohlmann J."/>
            <person name="van Vuuren H.J."/>
            <person name="Jones S.J."/>
            <person name="Pretorius I.S."/>
            <person name="Schmidt S.A."/>
            <person name="Borneman A.R."/>
        </authorList>
    </citation>
    <scope>NUCLEOTIDE SEQUENCE [LARGE SCALE GENOMIC DNA]</scope>
    <source>
        <strain evidence="5">cv. Chardonnay</strain>
        <tissue evidence="4">Leaf</tissue>
    </source>
</reference>
<feature type="region of interest" description="Disordered" evidence="2">
    <location>
        <begin position="802"/>
        <end position="825"/>
    </location>
</feature>
<dbReference type="InterPro" id="IPR036397">
    <property type="entry name" value="RNaseH_sf"/>
</dbReference>
<dbReference type="SUPFAM" id="SSF53098">
    <property type="entry name" value="Ribonuclease H-like"/>
    <property type="match status" value="1"/>
</dbReference>
<dbReference type="PROSITE" id="PS50994">
    <property type="entry name" value="INTEGRASE"/>
    <property type="match status" value="1"/>
</dbReference>
<name>A0A438EAW4_VITVI</name>
<dbReference type="PANTHER" id="PTHR11439">
    <property type="entry name" value="GAG-POL-RELATED RETROTRANSPOSON"/>
    <property type="match status" value="1"/>
</dbReference>
<dbReference type="GO" id="GO:0003676">
    <property type="term" value="F:nucleic acid binding"/>
    <property type="evidence" value="ECO:0007669"/>
    <property type="project" value="InterPro"/>
</dbReference>
<dbReference type="InterPro" id="IPR057670">
    <property type="entry name" value="SH3_retrovirus"/>
</dbReference>
<keyword evidence="1" id="KW-0378">Hydrolase</keyword>
<dbReference type="GO" id="GO:0015074">
    <property type="term" value="P:DNA integration"/>
    <property type="evidence" value="ECO:0007669"/>
    <property type="project" value="InterPro"/>
</dbReference>
<evidence type="ECO:0000313" key="4">
    <source>
        <dbReference type="EMBL" id="RVW44976.1"/>
    </source>
</evidence>
<dbReference type="InterPro" id="IPR001584">
    <property type="entry name" value="Integrase_cat-core"/>
</dbReference>
<dbReference type="Pfam" id="PF07727">
    <property type="entry name" value="RVT_2"/>
    <property type="match status" value="1"/>
</dbReference>
<dbReference type="InterPro" id="IPR054722">
    <property type="entry name" value="PolX-like_BBD"/>
</dbReference>
<dbReference type="PANTHER" id="PTHR11439:SF467">
    <property type="entry name" value="INTEGRASE CATALYTIC DOMAIN-CONTAINING PROTEIN"/>
    <property type="match status" value="1"/>
</dbReference>
<dbReference type="Pfam" id="PF13976">
    <property type="entry name" value="gag_pre-integrs"/>
    <property type="match status" value="1"/>
</dbReference>
<protein>
    <submittedName>
        <fullName evidence="4">Retrovirus-related Pol polyprotein from transposon TNT 1-94</fullName>
    </submittedName>
</protein>
<dbReference type="Pfam" id="PF22936">
    <property type="entry name" value="Pol_BBD"/>
    <property type="match status" value="1"/>
</dbReference>
<dbReference type="GO" id="GO:0004190">
    <property type="term" value="F:aspartic-type endopeptidase activity"/>
    <property type="evidence" value="ECO:0007669"/>
    <property type="project" value="UniProtKB-KW"/>
</dbReference>
<dbReference type="Proteomes" id="UP000288805">
    <property type="component" value="Unassembled WGS sequence"/>
</dbReference>